<dbReference type="Pfam" id="PF11162">
    <property type="entry name" value="DUF2946"/>
    <property type="match status" value="1"/>
</dbReference>
<dbReference type="EMBL" id="UIDG01000056">
    <property type="protein sequence ID" value="SUS04800.1"/>
    <property type="molecule type" value="Genomic_DNA"/>
</dbReference>
<protein>
    <recommendedName>
        <fullName evidence="4">DUF2946 domain-containing protein</fullName>
    </recommendedName>
</protein>
<evidence type="ECO:0008006" key="4">
    <source>
        <dbReference type="Google" id="ProtNLM"/>
    </source>
</evidence>
<gene>
    <name evidence="2" type="ORF">DF3PB_1490003</name>
    <name evidence="3" type="ORF">DF3PB_270005</name>
</gene>
<keyword evidence="1" id="KW-0472">Membrane</keyword>
<keyword evidence="1" id="KW-1133">Transmembrane helix</keyword>
<sequence length="136" mass="14569">MQVRQAEQCSLLRAVHRRPLARLGAVLALFAYIVVSLSPLWVPAAERNGIEVCTANGLRIIAADIPSSGAPSDKQNAKNDCPLCRILTGFVLPSAVDAVHSVAFIEQAVAWPDFSCEIGARFTGFDRLSRAPPALS</sequence>
<accession>A0A380TAI6</accession>
<evidence type="ECO:0000256" key="1">
    <source>
        <dbReference type="SAM" id="Phobius"/>
    </source>
</evidence>
<organism evidence="2">
    <name type="scientific">metagenome</name>
    <dbReference type="NCBI Taxonomy" id="256318"/>
    <lineage>
        <taxon>unclassified sequences</taxon>
        <taxon>metagenomes</taxon>
    </lineage>
</organism>
<reference evidence="2" key="1">
    <citation type="submission" date="2018-07" db="EMBL/GenBank/DDBJ databases">
        <authorList>
            <person name="Quirk P.G."/>
            <person name="Krulwich T.A."/>
        </authorList>
    </citation>
    <scope>NUCLEOTIDE SEQUENCE</scope>
</reference>
<evidence type="ECO:0000313" key="2">
    <source>
        <dbReference type="EMBL" id="SUS04800.1"/>
    </source>
</evidence>
<keyword evidence="1" id="KW-0812">Transmembrane</keyword>
<dbReference type="EMBL" id="UIDG01000190">
    <property type="protein sequence ID" value="SUS06332.1"/>
    <property type="molecule type" value="Genomic_DNA"/>
</dbReference>
<feature type="transmembrane region" description="Helical" evidence="1">
    <location>
        <begin position="20"/>
        <end position="42"/>
    </location>
</feature>
<dbReference type="AlphaFoldDB" id="A0A380TAI6"/>
<proteinExistence type="predicted"/>
<name>A0A380TAI6_9ZZZZ</name>
<evidence type="ECO:0000313" key="3">
    <source>
        <dbReference type="EMBL" id="SUS06332.1"/>
    </source>
</evidence>
<dbReference type="InterPro" id="IPR021333">
    <property type="entry name" value="DUF2946"/>
</dbReference>